<feature type="transmembrane region" description="Helical" evidence="1">
    <location>
        <begin position="312"/>
        <end position="330"/>
    </location>
</feature>
<feature type="transmembrane region" description="Helical" evidence="1">
    <location>
        <begin position="188"/>
        <end position="210"/>
    </location>
</feature>
<feature type="transmembrane region" description="Helical" evidence="1">
    <location>
        <begin position="145"/>
        <end position="168"/>
    </location>
</feature>
<reference evidence="2 3" key="1">
    <citation type="submission" date="2019-03" db="EMBL/GenBank/DDBJ databases">
        <title>Genomic Encyclopedia of Type Strains, Phase IV (KMG-IV): sequencing the most valuable type-strain genomes for metagenomic binning, comparative biology and taxonomic classification.</title>
        <authorList>
            <person name="Goeker M."/>
        </authorList>
    </citation>
    <scope>NUCLEOTIDE SEQUENCE [LARGE SCALE GENOMIC DNA]</scope>
    <source>
        <strain evidence="2 3">DSM 7445</strain>
    </source>
</reference>
<evidence type="ECO:0008006" key="4">
    <source>
        <dbReference type="Google" id="ProtNLM"/>
    </source>
</evidence>
<sequence>MLRMPTVLSHDSSIFKPVGITATVALYLFGIVFLYSAHVAGVSNLWYFVSLYFLHLFLLPPTRTISPASVLYGYYGLWFIVAPIFAKRYEDYVFTLPEYTLAIVLAYSVFGSGLIALYIGEFAGARQYLPKMQKVEIDEKPQRRLQISILVLYAIASVAVMMIVISSGGLAKWIADPGDAFLNRGGSGIYVIISHFSAFALAAISGYYTYVRGSKLPIVSYLIWLAITSPVHGSKLHIATLGIVLFMPWLSKLRPLSFKSIIFYFFLAFVFFLGMYFRGLTWEDMAFSLPYVLNYFSALENLAFSIRDFDPGFITTFFLPFVKFLTPFGLAEPNMYFDMNHMLTDHYYPEAWEIRATEQWPVETDLYLNFYFICGLPLVAGYFYIVGFLHGRAHSVKTLGWIFVSTLMSVWMISHLRGSLYNHTDFYQYPYLILMFLLFKNFYLEDPAGQSNSKKD</sequence>
<protein>
    <recommendedName>
        <fullName evidence="4">Oligosaccharide repeat unit polymerase</fullName>
    </recommendedName>
</protein>
<keyword evidence="1" id="KW-0472">Membrane</keyword>
<name>A0A4R3HTV9_PAULE</name>
<feature type="transmembrane region" description="Helical" evidence="1">
    <location>
        <begin position="71"/>
        <end position="89"/>
    </location>
</feature>
<evidence type="ECO:0000313" key="2">
    <source>
        <dbReference type="EMBL" id="TCS35093.1"/>
    </source>
</evidence>
<keyword evidence="3" id="KW-1185">Reference proteome</keyword>
<accession>A0A4R3HTV9</accession>
<dbReference type="Proteomes" id="UP000295382">
    <property type="component" value="Unassembled WGS sequence"/>
</dbReference>
<feature type="transmembrane region" description="Helical" evidence="1">
    <location>
        <begin position="12"/>
        <end position="35"/>
    </location>
</feature>
<feature type="transmembrane region" description="Helical" evidence="1">
    <location>
        <begin position="398"/>
        <end position="414"/>
    </location>
</feature>
<dbReference type="EMBL" id="SLZQ01000011">
    <property type="protein sequence ID" value="TCS35093.1"/>
    <property type="molecule type" value="Genomic_DNA"/>
</dbReference>
<feature type="transmembrane region" description="Helical" evidence="1">
    <location>
        <begin position="101"/>
        <end position="124"/>
    </location>
</feature>
<proteinExistence type="predicted"/>
<keyword evidence="1" id="KW-0812">Transmembrane</keyword>
<comment type="caution">
    <text evidence="2">The sequence shown here is derived from an EMBL/GenBank/DDBJ whole genome shotgun (WGS) entry which is preliminary data.</text>
</comment>
<evidence type="ECO:0000313" key="3">
    <source>
        <dbReference type="Proteomes" id="UP000295382"/>
    </source>
</evidence>
<keyword evidence="1" id="KW-1133">Transmembrane helix</keyword>
<feature type="transmembrane region" description="Helical" evidence="1">
    <location>
        <begin position="41"/>
        <end position="59"/>
    </location>
</feature>
<feature type="transmembrane region" description="Helical" evidence="1">
    <location>
        <begin position="366"/>
        <end position="386"/>
    </location>
</feature>
<feature type="transmembrane region" description="Helical" evidence="1">
    <location>
        <begin position="256"/>
        <end position="277"/>
    </location>
</feature>
<organism evidence="2 3">
    <name type="scientific">Paucimonas lemoignei</name>
    <name type="common">Pseudomonas lemoignei</name>
    <dbReference type="NCBI Taxonomy" id="29443"/>
    <lineage>
        <taxon>Bacteria</taxon>
        <taxon>Pseudomonadati</taxon>
        <taxon>Pseudomonadota</taxon>
        <taxon>Betaproteobacteria</taxon>
        <taxon>Burkholderiales</taxon>
        <taxon>Burkholderiaceae</taxon>
        <taxon>Paucimonas</taxon>
    </lineage>
</organism>
<gene>
    <name evidence="2" type="ORF">EDC30_1116</name>
</gene>
<dbReference type="AlphaFoldDB" id="A0A4R3HTV9"/>
<evidence type="ECO:0000256" key="1">
    <source>
        <dbReference type="SAM" id="Phobius"/>
    </source>
</evidence>